<sequence length="461" mass="53130">MARKKTNPNRDRNSIDSLDLTVEHNFPKFLKAIKLEPFRHIPSLTVNFNHPISVISGTNRSGKSTILMAIACSHFNFVKRNPQNGNLGRHTWSSLMQITNKDVQSEDWTYYITYKTGTKIETKRGQRKHSTKKWNGIGKKESQFKFRDVVFIDLDRILPARNYSKVIFNKTKSANEYTISPNNSNIIEEYLSYVLEESFELNKLATYQDKDIFKYKNSNQYSSYNAATGEEVLTRIIIDVVEANKDSLILIDEIEIGLHPKVQRRLIEVLYNIALNDNKQFILSSHSQTILSSVPDTARIFIEKDYSNNFKSIQNISVNAALSKMDSVSYPLIDLYCEDDIAEKIIKKILSNLQTNNNLSNISDLVNIIISGSANKTHNYFTSHKETYEYKKIKTGFACILDGDMKTTFPQEENLFHLYSNKSPELFLAEKYQEINPNGTLEYHINNSDNHCVIFPKNRII</sequence>
<dbReference type="InterPro" id="IPR051396">
    <property type="entry name" value="Bact_Antivir_Def_Nuclease"/>
</dbReference>
<dbReference type="SUPFAM" id="SSF52540">
    <property type="entry name" value="P-loop containing nucleoside triphosphate hydrolases"/>
    <property type="match status" value="1"/>
</dbReference>
<reference evidence="2 3" key="1">
    <citation type="submission" date="2019-03" db="EMBL/GenBank/DDBJ databases">
        <authorList>
            <person name="Kim H."/>
            <person name="Yu S.-M."/>
        </authorList>
    </citation>
    <scope>NUCLEOTIDE SEQUENCE [LARGE SCALE GENOMIC DNA]</scope>
    <source>
        <strain evidence="2 3">NBC122</strain>
    </source>
</reference>
<organism evidence="2 3">
    <name type="scientific">Chryseobacterium salivictor</name>
    <dbReference type="NCBI Taxonomy" id="2547600"/>
    <lineage>
        <taxon>Bacteria</taxon>
        <taxon>Pseudomonadati</taxon>
        <taxon>Bacteroidota</taxon>
        <taxon>Flavobacteriia</taxon>
        <taxon>Flavobacteriales</taxon>
        <taxon>Weeksellaceae</taxon>
        <taxon>Chryseobacterium group</taxon>
        <taxon>Chryseobacterium</taxon>
    </lineage>
</organism>
<dbReference type="PANTHER" id="PTHR43581">
    <property type="entry name" value="ATP/GTP PHOSPHATASE"/>
    <property type="match status" value="1"/>
</dbReference>
<keyword evidence="3" id="KW-1185">Reference proteome</keyword>
<dbReference type="RefSeq" id="WP_133440700.1">
    <property type="nucleotide sequence ID" value="NZ_CP037954.1"/>
</dbReference>
<evidence type="ECO:0000313" key="3">
    <source>
        <dbReference type="Proteomes" id="UP000294419"/>
    </source>
</evidence>
<dbReference type="EMBL" id="CP037954">
    <property type="protein sequence ID" value="QBO59348.1"/>
    <property type="molecule type" value="Genomic_DNA"/>
</dbReference>
<dbReference type="Pfam" id="PF13304">
    <property type="entry name" value="AAA_21"/>
    <property type="match status" value="1"/>
</dbReference>
<dbReference type="InterPro" id="IPR027417">
    <property type="entry name" value="P-loop_NTPase"/>
</dbReference>
<proteinExistence type="predicted"/>
<dbReference type="KEGG" id="csal:NBC122_02544"/>
<dbReference type="PANTHER" id="PTHR43581:SF4">
    <property type="entry name" value="ATP_GTP PHOSPHATASE"/>
    <property type="match status" value="1"/>
</dbReference>
<evidence type="ECO:0000259" key="1">
    <source>
        <dbReference type="Pfam" id="PF13304"/>
    </source>
</evidence>
<feature type="domain" description="ATPase AAA-type core" evidence="1">
    <location>
        <begin position="163"/>
        <end position="292"/>
    </location>
</feature>
<dbReference type="GO" id="GO:0005524">
    <property type="term" value="F:ATP binding"/>
    <property type="evidence" value="ECO:0007669"/>
    <property type="project" value="InterPro"/>
</dbReference>
<dbReference type="GO" id="GO:0016887">
    <property type="term" value="F:ATP hydrolysis activity"/>
    <property type="evidence" value="ECO:0007669"/>
    <property type="project" value="InterPro"/>
</dbReference>
<dbReference type="Gene3D" id="3.40.50.300">
    <property type="entry name" value="P-loop containing nucleotide triphosphate hydrolases"/>
    <property type="match status" value="1"/>
</dbReference>
<protein>
    <submittedName>
        <fullName evidence="2">DNA replication and repair protein RecF</fullName>
    </submittedName>
</protein>
<evidence type="ECO:0000313" key="2">
    <source>
        <dbReference type="EMBL" id="QBO59348.1"/>
    </source>
</evidence>
<name>A0A4P6ZIB8_9FLAO</name>
<dbReference type="Proteomes" id="UP000294419">
    <property type="component" value="Chromosome"/>
</dbReference>
<dbReference type="InterPro" id="IPR003959">
    <property type="entry name" value="ATPase_AAA_core"/>
</dbReference>
<dbReference type="OrthoDB" id="9815944at2"/>
<gene>
    <name evidence="2" type="primary">recF_2</name>
    <name evidence="2" type="ORF">NBC122_02544</name>
</gene>
<accession>A0A4P6ZIB8</accession>
<dbReference type="AlphaFoldDB" id="A0A4P6ZIB8"/>